<dbReference type="AlphaFoldDB" id="A0A1M4VVH8"/>
<name>A0A1M4VVH8_MARH1</name>
<dbReference type="Proteomes" id="UP000184334">
    <property type="component" value="Unassembled WGS sequence"/>
</dbReference>
<dbReference type="OrthoDB" id="9806902at2"/>
<dbReference type="EMBL" id="FQUI01000013">
    <property type="protein sequence ID" value="SHE72920.1"/>
    <property type="molecule type" value="Genomic_DNA"/>
</dbReference>
<gene>
    <name evidence="2" type="ORF">SAMN02745164_01012</name>
</gene>
<dbReference type="PANTHER" id="PTHR11614">
    <property type="entry name" value="PHOSPHOLIPASE-RELATED"/>
    <property type="match status" value="1"/>
</dbReference>
<dbReference type="InterPro" id="IPR029058">
    <property type="entry name" value="AB_hydrolase_fold"/>
</dbReference>
<dbReference type="Pfam" id="PF12146">
    <property type="entry name" value="Hydrolase_4"/>
    <property type="match status" value="1"/>
</dbReference>
<dbReference type="PRINTS" id="PR00111">
    <property type="entry name" value="ABHYDROLASE"/>
</dbReference>
<dbReference type="GO" id="GO:0016787">
    <property type="term" value="F:hydrolase activity"/>
    <property type="evidence" value="ECO:0007669"/>
    <property type="project" value="UniProtKB-KW"/>
</dbReference>
<accession>A0A1M4VVH8</accession>
<reference evidence="2" key="1">
    <citation type="submission" date="2016-11" db="EMBL/GenBank/DDBJ databases">
        <authorList>
            <person name="Varghese N."/>
            <person name="Submissions S."/>
        </authorList>
    </citation>
    <scope>NUCLEOTIDE SEQUENCE [LARGE SCALE GENOMIC DNA]</scope>
    <source>
        <strain evidence="2">DSM 16785</strain>
    </source>
</reference>
<keyword evidence="2" id="KW-0378">Hydrolase</keyword>
<organism evidence="2 3">
    <name type="scientific">Marinitoga hydrogenitolerans (strain DSM 16785 / JCM 12826 / AT1271)</name>
    <dbReference type="NCBI Taxonomy" id="1122195"/>
    <lineage>
        <taxon>Bacteria</taxon>
        <taxon>Thermotogati</taxon>
        <taxon>Thermotogota</taxon>
        <taxon>Thermotogae</taxon>
        <taxon>Petrotogales</taxon>
        <taxon>Petrotogaceae</taxon>
        <taxon>Marinitoga</taxon>
    </lineage>
</organism>
<dbReference type="SUPFAM" id="SSF53474">
    <property type="entry name" value="alpha/beta-Hydrolases"/>
    <property type="match status" value="1"/>
</dbReference>
<dbReference type="Gene3D" id="3.40.50.1820">
    <property type="entry name" value="alpha/beta hydrolase"/>
    <property type="match status" value="1"/>
</dbReference>
<dbReference type="InterPro" id="IPR051044">
    <property type="entry name" value="MAG_DAG_Lipase"/>
</dbReference>
<evidence type="ECO:0000259" key="1">
    <source>
        <dbReference type="Pfam" id="PF12146"/>
    </source>
</evidence>
<dbReference type="InterPro" id="IPR022742">
    <property type="entry name" value="Hydrolase_4"/>
</dbReference>
<proteinExistence type="predicted"/>
<evidence type="ECO:0000313" key="2">
    <source>
        <dbReference type="EMBL" id="SHE72920.1"/>
    </source>
</evidence>
<comment type="caution">
    <text evidence="2">The sequence shown here is derived from an EMBL/GenBank/DDBJ whole genome shotgun (WGS) entry which is preliminary data.</text>
</comment>
<protein>
    <submittedName>
        <fullName evidence="2">Lysophospholipase, alpha-beta hydrolase superfamily</fullName>
    </submittedName>
</protein>
<dbReference type="InterPro" id="IPR000073">
    <property type="entry name" value="AB_hydrolase_1"/>
</dbReference>
<dbReference type="STRING" id="1122195.SAMN02745164_01012"/>
<feature type="domain" description="Serine aminopeptidase S33" evidence="1">
    <location>
        <begin position="11"/>
        <end position="232"/>
    </location>
</feature>
<evidence type="ECO:0000313" key="3">
    <source>
        <dbReference type="Proteomes" id="UP000184334"/>
    </source>
</evidence>
<sequence>MFLKRFKKTENPKKTFVIIHGLGEHSGRYRFLIDKLLNLNYQIITFDLPGHGFGKGKKGYIEDFYKIYDYIEEITPEKFILYGHSMGGLIVLRYTEYAQKKPEKLILSSPAVGKLYTSFQKILLNTLGIFGKITIKNGIDPKDLCHDDKAIKEYLDDPLVHNKIAFRTAKQLFFEAEKALEEAEKINIPVLLQFGGMDKVINIDNCEELSEKLNTVIVQKHKYAKHEVHNEPKYKDKYLLNILDFIES</sequence>
<dbReference type="RefSeq" id="WP_072864112.1">
    <property type="nucleotide sequence ID" value="NZ_FQUI01000013.1"/>
</dbReference>
<keyword evidence="3" id="KW-1185">Reference proteome</keyword>